<keyword evidence="3" id="KW-1185">Reference proteome</keyword>
<evidence type="ECO:0000256" key="1">
    <source>
        <dbReference type="SAM" id="MobiDB-lite"/>
    </source>
</evidence>
<feature type="compositionally biased region" description="Low complexity" evidence="1">
    <location>
        <begin position="8"/>
        <end position="24"/>
    </location>
</feature>
<dbReference type="EMBL" id="BAAAOA010000047">
    <property type="protein sequence ID" value="GAA1774560.1"/>
    <property type="molecule type" value="Genomic_DNA"/>
</dbReference>
<feature type="region of interest" description="Disordered" evidence="1">
    <location>
        <begin position="1"/>
        <end position="24"/>
    </location>
</feature>
<gene>
    <name evidence="2" type="ORF">GCM10009767_35710</name>
</gene>
<proteinExistence type="predicted"/>
<reference evidence="3" key="1">
    <citation type="journal article" date="2019" name="Int. J. Syst. Evol. Microbiol.">
        <title>The Global Catalogue of Microorganisms (GCM) 10K type strain sequencing project: providing services to taxonomists for standard genome sequencing and annotation.</title>
        <authorList>
            <consortium name="The Broad Institute Genomics Platform"/>
            <consortium name="The Broad Institute Genome Sequencing Center for Infectious Disease"/>
            <person name="Wu L."/>
            <person name="Ma J."/>
        </authorList>
    </citation>
    <scope>NUCLEOTIDE SEQUENCE [LARGE SCALE GENOMIC DNA]</scope>
    <source>
        <strain evidence="3">JCM 14735</strain>
    </source>
</reference>
<organism evidence="2 3">
    <name type="scientific">Kocuria aegyptia</name>
    <dbReference type="NCBI Taxonomy" id="330943"/>
    <lineage>
        <taxon>Bacteria</taxon>
        <taxon>Bacillati</taxon>
        <taxon>Actinomycetota</taxon>
        <taxon>Actinomycetes</taxon>
        <taxon>Micrococcales</taxon>
        <taxon>Micrococcaceae</taxon>
        <taxon>Kocuria</taxon>
    </lineage>
</organism>
<dbReference type="Proteomes" id="UP001501204">
    <property type="component" value="Unassembled WGS sequence"/>
</dbReference>
<evidence type="ECO:0000313" key="2">
    <source>
        <dbReference type="EMBL" id="GAA1774560.1"/>
    </source>
</evidence>
<comment type="caution">
    <text evidence="2">The sequence shown here is derived from an EMBL/GenBank/DDBJ whole genome shotgun (WGS) entry which is preliminary data.</text>
</comment>
<evidence type="ECO:0000313" key="3">
    <source>
        <dbReference type="Proteomes" id="UP001501204"/>
    </source>
</evidence>
<sequence length="94" mass="9911">MNQHNRKAAVPATPVAGTAVSTSPAPHPLRLAVAQAPVLVVQTSAKQYRRSVFLTLAAAEPAEHKAEAKRHDAHVMLCCLVHGADRYPVGGDAL</sequence>
<protein>
    <submittedName>
        <fullName evidence="2">Uncharacterized protein</fullName>
    </submittedName>
</protein>
<name>A0ABP4XDR7_9MICC</name>
<accession>A0ABP4XDR7</accession>